<dbReference type="AlphaFoldDB" id="A0A644XRS2"/>
<name>A0A644XRS2_9ZZZZ</name>
<sequence>MTGDDFFNLEEENSDLISRCEEAYDGGTLDEMRFSEEEFEYLINHFVNEMDDDLVFILTRMGYEQHPYSTDLTIRYSDVLIVNGELERAEDILSNRIAADSSNSDIHFLMSRLYIKKEEFDNAHGYLENAMSLSGGEGILDMLLTAAQDFIDCSSYENSLKLLYRAQKESPDNPEIINDLAFCYERLGDFDKSLVYYQKYLDLDPFNDNVWFNVGTIYARELKVPLATEAFDYAIALNPQNSSVLFNKAILLLNSDMHEEGIATFKEFLLLEPGNVTALLAMGESYLTRDELSKALDIYTEVILHDPSNIDAHTGLSYVFMRTRDYYMARTSLRVVMGNVFADYSLISDSLKESFYATNDPEFLTYYIISLYYLKRFDIFYHYIEELVYYDKLWLEKLVEMVPSIKKDKLVTGHIKKKGKKYN</sequence>
<evidence type="ECO:0000313" key="1">
    <source>
        <dbReference type="EMBL" id="MPM18835.1"/>
    </source>
</evidence>
<dbReference type="PANTHER" id="PTHR12558:SF13">
    <property type="entry name" value="CELL DIVISION CYCLE PROTEIN 27 HOMOLOG"/>
    <property type="match status" value="1"/>
</dbReference>
<dbReference type="InterPro" id="IPR011990">
    <property type="entry name" value="TPR-like_helical_dom_sf"/>
</dbReference>
<dbReference type="PROSITE" id="PS50005">
    <property type="entry name" value="TPR"/>
    <property type="match status" value="3"/>
</dbReference>
<comment type="caution">
    <text evidence="1">The sequence shown here is derived from an EMBL/GenBank/DDBJ whole genome shotgun (WGS) entry which is preliminary data.</text>
</comment>
<dbReference type="Pfam" id="PF14559">
    <property type="entry name" value="TPR_19"/>
    <property type="match status" value="1"/>
</dbReference>
<dbReference type="SMART" id="SM00028">
    <property type="entry name" value="TPR"/>
    <property type="match status" value="5"/>
</dbReference>
<dbReference type="SUPFAM" id="SSF48452">
    <property type="entry name" value="TPR-like"/>
    <property type="match status" value="2"/>
</dbReference>
<accession>A0A644XRS2</accession>
<organism evidence="1">
    <name type="scientific">bioreactor metagenome</name>
    <dbReference type="NCBI Taxonomy" id="1076179"/>
    <lineage>
        <taxon>unclassified sequences</taxon>
        <taxon>metagenomes</taxon>
        <taxon>ecological metagenomes</taxon>
    </lineage>
</organism>
<proteinExistence type="predicted"/>
<reference evidence="1" key="1">
    <citation type="submission" date="2019-08" db="EMBL/GenBank/DDBJ databases">
        <authorList>
            <person name="Kucharzyk K."/>
            <person name="Murdoch R.W."/>
            <person name="Higgins S."/>
            <person name="Loffler F."/>
        </authorList>
    </citation>
    <scope>NUCLEOTIDE SEQUENCE</scope>
</reference>
<dbReference type="Gene3D" id="1.25.40.10">
    <property type="entry name" value="Tetratricopeptide repeat domain"/>
    <property type="match status" value="1"/>
</dbReference>
<dbReference type="PANTHER" id="PTHR12558">
    <property type="entry name" value="CELL DIVISION CYCLE 16,23,27"/>
    <property type="match status" value="1"/>
</dbReference>
<evidence type="ECO:0008006" key="2">
    <source>
        <dbReference type="Google" id="ProtNLM"/>
    </source>
</evidence>
<protein>
    <recommendedName>
        <fullName evidence="2">Beta-barrel assembly-enhancing protease</fullName>
    </recommendedName>
</protein>
<dbReference type="InterPro" id="IPR019734">
    <property type="entry name" value="TPR_rpt"/>
</dbReference>
<gene>
    <name evidence="1" type="ORF">SDC9_65252</name>
</gene>
<dbReference type="EMBL" id="VSSQ01003059">
    <property type="protein sequence ID" value="MPM18835.1"/>
    <property type="molecule type" value="Genomic_DNA"/>
</dbReference>